<evidence type="ECO:0000313" key="2">
    <source>
        <dbReference type="Proteomes" id="UP001596432"/>
    </source>
</evidence>
<organism evidence="1 2">
    <name type="scientific">Halosimplex aquaticum</name>
    <dbReference type="NCBI Taxonomy" id="3026162"/>
    <lineage>
        <taxon>Archaea</taxon>
        <taxon>Methanobacteriati</taxon>
        <taxon>Methanobacteriota</taxon>
        <taxon>Stenosarchaea group</taxon>
        <taxon>Halobacteria</taxon>
        <taxon>Halobacteriales</taxon>
        <taxon>Haloarculaceae</taxon>
        <taxon>Halosimplex</taxon>
    </lineage>
</organism>
<dbReference type="Proteomes" id="UP001596432">
    <property type="component" value="Unassembled WGS sequence"/>
</dbReference>
<evidence type="ECO:0000313" key="1">
    <source>
        <dbReference type="EMBL" id="MFC7140882.1"/>
    </source>
</evidence>
<comment type="caution">
    <text evidence="1">The sequence shown here is derived from an EMBL/GenBank/DDBJ whole genome shotgun (WGS) entry which is preliminary data.</text>
</comment>
<keyword evidence="2" id="KW-1185">Reference proteome</keyword>
<protein>
    <recommendedName>
        <fullName evidence="3">PRC-barrel domain-containing protein</fullName>
    </recommendedName>
</protein>
<name>A0ABD5Y5W0_9EURY</name>
<dbReference type="GeneID" id="78821188"/>
<sequence length="107" mass="12370">MLEAPDWDVYIGERVRDRGKPIGTVVDYDDERGELFLEPSPEIDENTWDGLGWGDRAAYDVDWEDVDYERWQAGESDLPVDYDEWPCTLPNARLEDGEDGLQLVHLP</sequence>
<reference evidence="1 2" key="1">
    <citation type="journal article" date="2019" name="Int. J. Syst. Evol. Microbiol.">
        <title>The Global Catalogue of Microorganisms (GCM) 10K type strain sequencing project: providing services to taxonomists for standard genome sequencing and annotation.</title>
        <authorList>
            <consortium name="The Broad Institute Genomics Platform"/>
            <consortium name="The Broad Institute Genome Sequencing Center for Infectious Disease"/>
            <person name="Wu L."/>
            <person name="Ma J."/>
        </authorList>
    </citation>
    <scope>NUCLEOTIDE SEQUENCE [LARGE SCALE GENOMIC DNA]</scope>
    <source>
        <strain evidence="1 2">XZYJT29</strain>
    </source>
</reference>
<dbReference type="RefSeq" id="WP_274321965.1">
    <property type="nucleotide sequence ID" value="NZ_CP118158.1"/>
</dbReference>
<accession>A0ABD5Y5W0</accession>
<proteinExistence type="predicted"/>
<gene>
    <name evidence="1" type="ORF">ACFQMA_13745</name>
</gene>
<evidence type="ECO:0008006" key="3">
    <source>
        <dbReference type="Google" id="ProtNLM"/>
    </source>
</evidence>
<dbReference type="AlphaFoldDB" id="A0ABD5Y5W0"/>
<dbReference type="EMBL" id="JBHTAS010000001">
    <property type="protein sequence ID" value="MFC7140882.1"/>
    <property type="molecule type" value="Genomic_DNA"/>
</dbReference>